<keyword evidence="3" id="KW-1185">Reference proteome</keyword>
<dbReference type="EMBL" id="NIOJ01000021">
    <property type="protein sequence ID" value="PNT99052.1"/>
    <property type="molecule type" value="Genomic_DNA"/>
</dbReference>
<comment type="caution">
    <text evidence="2">The sequence shown here is derived from an EMBL/GenBank/DDBJ whole genome shotgun (WGS) entry which is preliminary data.</text>
</comment>
<name>A0A2K2EX73_9CLOT</name>
<evidence type="ECO:0000313" key="3">
    <source>
        <dbReference type="Proteomes" id="UP000236151"/>
    </source>
</evidence>
<feature type="coiled-coil region" evidence="1">
    <location>
        <begin position="53"/>
        <end position="94"/>
    </location>
</feature>
<keyword evidence="1" id="KW-0175">Coiled coil</keyword>
<gene>
    <name evidence="2" type="ORF">CDQ84_09360</name>
</gene>
<dbReference type="RefSeq" id="WP_103081476.1">
    <property type="nucleotide sequence ID" value="NZ_CP021850.1"/>
</dbReference>
<protein>
    <submittedName>
        <fullName evidence="2">Uncharacterized protein</fullName>
    </submittedName>
</protein>
<organism evidence="2 3">
    <name type="scientific">Clostridium thermosuccinogenes</name>
    <dbReference type="NCBI Taxonomy" id="84032"/>
    <lineage>
        <taxon>Bacteria</taxon>
        <taxon>Bacillati</taxon>
        <taxon>Bacillota</taxon>
        <taxon>Clostridia</taxon>
        <taxon>Eubacteriales</taxon>
        <taxon>Clostridiaceae</taxon>
        <taxon>Clostridium</taxon>
    </lineage>
</organism>
<evidence type="ECO:0000313" key="2">
    <source>
        <dbReference type="EMBL" id="PNT99052.1"/>
    </source>
</evidence>
<dbReference type="OrthoDB" id="2381664at2"/>
<evidence type="ECO:0000256" key="1">
    <source>
        <dbReference type="SAM" id="Coils"/>
    </source>
</evidence>
<dbReference type="AlphaFoldDB" id="A0A2K2EX73"/>
<accession>A0A2K2EX73</accession>
<dbReference type="KEGG" id="cthd:CDO33_18185"/>
<proteinExistence type="predicted"/>
<sequence length="185" mass="19974">MLGKTKKTYFIAVLTLLLSFGVLHIVQAVTAASAEPGTDMDPIVSQSYVDQKFDDAVKKINQLSLVIEDLNSEIEALESKVKSLTAQLEDQKKYATFQVIELKAGQQLVAGESAEIIVRAGKATAVSGVNGDGLSDITDDNGKSLYTGDEIPLNHLLLVSRNDGRGIKAVSNQVFILFKGTYEIK</sequence>
<dbReference type="Proteomes" id="UP000236151">
    <property type="component" value="Unassembled WGS sequence"/>
</dbReference>
<reference evidence="2 3" key="1">
    <citation type="submission" date="2017-06" db="EMBL/GenBank/DDBJ databases">
        <title>Investigating the central metabolism of Clostridium thermosuccinogenes.</title>
        <authorList>
            <person name="Koendjbiharie J.G."/>
            <person name="van Kranenburg R."/>
        </authorList>
    </citation>
    <scope>NUCLEOTIDE SEQUENCE [LARGE SCALE GENOMIC DNA]</scope>
    <source>
        <strain evidence="2 3">DSM 5806</strain>
    </source>
</reference>